<dbReference type="InterPro" id="IPR012341">
    <property type="entry name" value="6hp_glycosidase-like_sf"/>
</dbReference>
<gene>
    <name evidence="1" type="ORF">WUBG_07596</name>
</gene>
<reference evidence="2" key="1">
    <citation type="submission" date="2012-08" db="EMBL/GenBank/DDBJ databases">
        <title>The Genome Sequence of Wuchereria bancrofti.</title>
        <authorList>
            <person name="Nutman T.B."/>
            <person name="Fink D.L."/>
            <person name="Russ C."/>
            <person name="Young S."/>
            <person name="Zeng Q."/>
            <person name="Koehrsen M."/>
            <person name="Alvarado L."/>
            <person name="Berlin A."/>
            <person name="Chapman S.B."/>
            <person name="Chen Z."/>
            <person name="Freedman E."/>
            <person name="Gellesch M."/>
            <person name="Goldberg J."/>
            <person name="Griggs A."/>
            <person name="Gujja S."/>
            <person name="Heilman E.R."/>
            <person name="Heiman D."/>
            <person name="Hepburn T."/>
            <person name="Howarth C."/>
            <person name="Jen D."/>
            <person name="Larson L."/>
            <person name="Lewis B."/>
            <person name="Mehta T."/>
            <person name="Park D."/>
            <person name="Pearson M."/>
            <person name="Roberts A."/>
            <person name="Saif S."/>
            <person name="Shea T."/>
            <person name="Shenoy N."/>
            <person name="Sisk P."/>
            <person name="Stolte C."/>
            <person name="Sykes S."/>
            <person name="Walk T."/>
            <person name="White J."/>
            <person name="Yandava C."/>
            <person name="Haas B."/>
            <person name="Henn M.R."/>
            <person name="Nusbaum C."/>
            <person name="Birren B."/>
        </authorList>
    </citation>
    <scope>NUCLEOTIDE SEQUENCE [LARGE SCALE GENOMIC DNA]</scope>
    <source>
        <strain evidence="2">NA</strain>
    </source>
</reference>
<accession>J9F2A6</accession>
<dbReference type="SUPFAM" id="SSF48208">
    <property type="entry name" value="Six-hairpin glycosidases"/>
    <property type="match status" value="1"/>
</dbReference>
<evidence type="ECO:0008006" key="3">
    <source>
        <dbReference type="Google" id="ProtNLM"/>
    </source>
</evidence>
<organism evidence="1 2">
    <name type="scientific">Wuchereria bancrofti</name>
    <dbReference type="NCBI Taxonomy" id="6293"/>
    <lineage>
        <taxon>Eukaryota</taxon>
        <taxon>Metazoa</taxon>
        <taxon>Ecdysozoa</taxon>
        <taxon>Nematoda</taxon>
        <taxon>Chromadorea</taxon>
        <taxon>Rhabditida</taxon>
        <taxon>Spirurina</taxon>
        <taxon>Spiruromorpha</taxon>
        <taxon>Filarioidea</taxon>
        <taxon>Onchocercidae</taxon>
        <taxon>Wuchereria</taxon>
    </lineage>
</organism>
<evidence type="ECO:0000313" key="2">
    <source>
        <dbReference type="Proteomes" id="UP000004810"/>
    </source>
</evidence>
<dbReference type="PANTHER" id="PTHR42899">
    <property type="entry name" value="SPERMATOGENESIS-ASSOCIATED PROTEIN 20"/>
    <property type="match status" value="1"/>
</dbReference>
<dbReference type="GO" id="GO:0005975">
    <property type="term" value="P:carbohydrate metabolic process"/>
    <property type="evidence" value="ECO:0007669"/>
    <property type="project" value="InterPro"/>
</dbReference>
<comment type="caution">
    <text evidence="1">The sequence shown here is derived from an EMBL/GenBank/DDBJ whole genome shotgun (WGS) entry which is preliminary data.</text>
</comment>
<dbReference type="EMBL" id="ADBV01003600">
    <property type="protein sequence ID" value="EJW81494.1"/>
    <property type="molecule type" value="Genomic_DNA"/>
</dbReference>
<dbReference type="InterPro" id="IPR008928">
    <property type="entry name" value="6-hairpin_glycosidase_sf"/>
</dbReference>
<dbReference type="InterPro" id="IPR024705">
    <property type="entry name" value="Ssp411"/>
</dbReference>
<evidence type="ECO:0000313" key="1">
    <source>
        <dbReference type="EMBL" id="EJW81494.1"/>
    </source>
</evidence>
<dbReference type="AlphaFoldDB" id="J9F2A6"/>
<name>J9F2A6_WUCBA</name>
<dbReference type="PANTHER" id="PTHR42899:SF1">
    <property type="entry name" value="SPERMATOGENESIS-ASSOCIATED PROTEIN 20"/>
    <property type="match status" value="1"/>
</dbReference>
<protein>
    <recommendedName>
        <fullName evidence="3">Spermatogenesis-associated protein 20</fullName>
    </recommendedName>
</protein>
<dbReference type="Gene3D" id="1.50.10.10">
    <property type="match status" value="1"/>
</dbReference>
<dbReference type="Proteomes" id="UP000004810">
    <property type="component" value="Unassembled WGS sequence"/>
</dbReference>
<proteinExistence type="predicted"/>
<sequence>MVSDSHSVCATKCGLTIDDLRRVIKEAKASLREAQKKRPRPHLDNKIITSWNGLMISGLAKAAITLQNDDLLRRAQRAVDFIKKHSMENDHLLHVVYIGTDGEIVKSDTPIQAYADDYALLIQGLLDLYEACFDEQLIKLASNLQKQMNYLFWDTENNNGFHQTVEDPYIIIRMINDEDVAEIPSTNSVASMNLIRLHGIINEKSYYERAEKIFESTAERLVKYPFILTKMVNALQKHVRPVKQVIVVGSRSSEITKQMLSLISKRFDCLRILISLDPEKDSWLQSVDDHLKLLATSTDTPTAYICENFECSLPFTSVKELEDKLDNSS</sequence>